<dbReference type="InterPro" id="IPR023780">
    <property type="entry name" value="Chromo_domain"/>
</dbReference>
<dbReference type="Proteomes" id="UP000251314">
    <property type="component" value="Unassembled WGS sequence"/>
</dbReference>
<dbReference type="SUPFAM" id="SSF54160">
    <property type="entry name" value="Chromo domain-like"/>
    <property type="match status" value="1"/>
</dbReference>
<feature type="domain" description="Chromo" evidence="1">
    <location>
        <begin position="31"/>
        <end position="81"/>
    </location>
</feature>
<dbReference type="InterPro" id="IPR016197">
    <property type="entry name" value="Chromo-like_dom_sf"/>
</dbReference>
<protein>
    <recommendedName>
        <fullName evidence="1">Chromo domain-containing protein</fullName>
    </recommendedName>
</protein>
<proteinExistence type="predicted"/>
<dbReference type="AlphaFoldDB" id="A0A329RPQ0"/>
<sequence length="94" mass="10411">TFENPPCNQAATCSHLRVTPLQHVATQGIVLGVRAIADHRFDANANEWQLYVAWRGLEDAESSWDPFQAIYNDVPTLVTQYVESANSPELGALL</sequence>
<organism evidence="2 3">
    <name type="scientific">Phytophthora cactorum</name>
    <dbReference type="NCBI Taxonomy" id="29920"/>
    <lineage>
        <taxon>Eukaryota</taxon>
        <taxon>Sar</taxon>
        <taxon>Stramenopiles</taxon>
        <taxon>Oomycota</taxon>
        <taxon>Peronosporomycetes</taxon>
        <taxon>Peronosporales</taxon>
        <taxon>Peronosporaceae</taxon>
        <taxon>Phytophthora</taxon>
    </lineage>
</organism>
<reference evidence="2 3" key="1">
    <citation type="submission" date="2018-01" db="EMBL/GenBank/DDBJ databases">
        <title>Draft genome of the strawberry crown rot pathogen Phytophthora cactorum.</title>
        <authorList>
            <person name="Armitage A.D."/>
            <person name="Lysoe E."/>
            <person name="Nellist C.F."/>
            <person name="Harrison R.J."/>
            <person name="Brurberg M.B."/>
        </authorList>
    </citation>
    <scope>NUCLEOTIDE SEQUENCE [LARGE SCALE GENOMIC DNA]</scope>
    <source>
        <strain evidence="2 3">10300</strain>
    </source>
</reference>
<evidence type="ECO:0000313" key="2">
    <source>
        <dbReference type="EMBL" id="RAW25362.1"/>
    </source>
</evidence>
<dbReference type="OrthoDB" id="103374at2759"/>
<accession>A0A329RPQ0</accession>
<dbReference type="EMBL" id="MJFZ01000761">
    <property type="protein sequence ID" value="RAW25362.1"/>
    <property type="molecule type" value="Genomic_DNA"/>
</dbReference>
<dbReference type="VEuPathDB" id="FungiDB:PC110_g18214"/>
<dbReference type="Pfam" id="PF00385">
    <property type="entry name" value="Chromo"/>
    <property type="match status" value="1"/>
</dbReference>
<feature type="non-terminal residue" evidence="2">
    <location>
        <position position="1"/>
    </location>
</feature>
<evidence type="ECO:0000259" key="1">
    <source>
        <dbReference type="PROSITE" id="PS50013"/>
    </source>
</evidence>
<dbReference type="Gene3D" id="2.40.50.40">
    <property type="match status" value="1"/>
</dbReference>
<evidence type="ECO:0000313" key="3">
    <source>
        <dbReference type="Proteomes" id="UP000251314"/>
    </source>
</evidence>
<comment type="caution">
    <text evidence="2">The sequence shown here is derived from an EMBL/GenBank/DDBJ whole genome shotgun (WGS) entry which is preliminary data.</text>
</comment>
<dbReference type="PROSITE" id="PS50013">
    <property type="entry name" value="CHROMO_2"/>
    <property type="match status" value="1"/>
</dbReference>
<gene>
    <name evidence="2" type="ORF">PC110_g18214</name>
</gene>
<name>A0A329RPQ0_9STRA</name>
<keyword evidence="3" id="KW-1185">Reference proteome</keyword>
<dbReference type="InterPro" id="IPR000953">
    <property type="entry name" value="Chromo/chromo_shadow_dom"/>
</dbReference>